<name>A0A1H0P9C4_9PSEU</name>
<sequence length="418" mass="46009">MLPELRVGARLAVQRLATRGFALAGDPLARLATAPWRYDPYPIYAGLRAHGVHRSRFGFHTVATYDLCSRILRDRTFGVRTRDGLEPPPATQSPLPMATAVIPTFLEQDPPDHTRLRALARPAFSPRKIENYREVVRKTTSRLLDDAMAKGTFDLIADFAAPLPIAVISDLLGIPDVDTERFARYGRVLGASLDGTTTLRQARALRAATVDLQALFRSLIAVRRATPGDDVISALVHSLDAGELTELELVTTCELLLIAGFETTANLIGNGMWTFAQHPEQWELLRADPSMALGAVEEVLRYESPIQLTQRITHADSVIGDVEIPADRMVIVALGSTGRDPGAYSDPDTFDISRTPERDHLGFSSGIHYCLGAPLARMEAEIALSALAERLPAVRVLRRPRWRSTTVIRGLRSLPMRS</sequence>
<dbReference type="FunFam" id="1.10.630.10:FF:000018">
    <property type="entry name" value="Cytochrome P450 monooxygenase"/>
    <property type="match status" value="1"/>
</dbReference>
<evidence type="ECO:0000313" key="8">
    <source>
        <dbReference type="EMBL" id="SDP01571.1"/>
    </source>
</evidence>
<keyword evidence="2 7" id="KW-0349">Heme</keyword>
<dbReference type="InterPro" id="IPR001128">
    <property type="entry name" value="Cyt_P450"/>
</dbReference>
<reference evidence="9" key="1">
    <citation type="submission" date="2016-10" db="EMBL/GenBank/DDBJ databases">
        <authorList>
            <person name="Varghese N."/>
            <person name="Submissions S."/>
        </authorList>
    </citation>
    <scope>NUCLEOTIDE SEQUENCE [LARGE SCALE GENOMIC DNA]</scope>
    <source>
        <strain evidence="9">IBRC-M 10655</strain>
    </source>
</reference>
<keyword evidence="3 7" id="KW-0479">Metal-binding</keyword>
<keyword evidence="4 7" id="KW-0560">Oxidoreductase</keyword>
<dbReference type="GO" id="GO:0006707">
    <property type="term" value="P:cholesterol catabolic process"/>
    <property type="evidence" value="ECO:0007669"/>
    <property type="project" value="TreeGrafter"/>
</dbReference>
<organism evidence="8 9">
    <name type="scientific">Actinokineospora alba</name>
    <dbReference type="NCBI Taxonomy" id="504798"/>
    <lineage>
        <taxon>Bacteria</taxon>
        <taxon>Bacillati</taxon>
        <taxon>Actinomycetota</taxon>
        <taxon>Actinomycetes</taxon>
        <taxon>Pseudonocardiales</taxon>
        <taxon>Pseudonocardiaceae</taxon>
        <taxon>Actinokineospora</taxon>
    </lineage>
</organism>
<keyword evidence="5 7" id="KW-0408">Iron</keyword>
<evidence type="ECO:0000256" key="3">
    <source>
        <dbReference type="ARBA" id="ARBA00022723"/>
    </source>
</evidence>
<dbReference type="PROSITE" id="PS00086">
    <property type="entry name" value="CYTOCHROME_P450"/>
    <property type="match status" value="1"/>
</dbReference>
<dbReference type="OrthoDB" id="4156795at2"/>
<dbReference type="GO" id="GO:0020037">
    <property type="term" value="F:heme binding"/>
    <property type="evidence" value="ECO:0007669"/>
    <property type="project" value="InterPro"/>
</dbReference>
<evidence type="ECO:0000256" key="2">
    <source>
        <dbReference type="ARBA" id="ARBA00022617"/>
    </source>
</evidence>
<dbReference type="GO" id="GO:0005506">
    <property type="term" value="F:iron ion binding"/>
    <property type="evidence" value="ECO:0007669"/>
    <property type="project" value="InterPro"/>
</dbReference>
<proteinExistence type="inferred from homology"/>
<evidence type="ECO:0000256" key="7">
    <source>
        <dbReference type="RuleBase" id="RU000461"/>
    </source>
</evidence>
<keyword evidence="6 7" id="KW-0503">Monooxygenase</keyword>
<keyword evidence="9" id="KW-1185">Reference proteome</keyword>
<gene>
    <name evidence="8" type="ORF">SAMN05192558_10614</name>
</gene>
<evidence type="ECO:0000256" key="5">
    <source>
        <dbReference type="ARBA" id="ARBA00023004"/>
    </source>
</evidence>
<protein>
    <recommendedName>
        <fullName evidence="10">Cytochrome P450</fullName>
    </recommendedName>
</protein>
<dbReference type="CDD" id="cd20625">
    <property type="entry name" value="CYP164-like"/>
    <property type="match status" value="1"/>
</dbReference>
<comment type="similarity">
    <text evidence="1 7">Belongs to the cytochrome P450 family.</text>
</comment>
<dbReference type="AlphaFoldDB" id="A0A1H0P9C4"/>
<dbReference type="InterPro" id="IPR017972">
    <property type="entry name" value="Cyt_P450_CS"/>
</dbReference>
<dbReference type="STRING" id="504798.SAMN05421871_106438"/>
<evidence type="ECO:0000256" key="4">
    <source>
        <dbReference type="ARBA" id="ARBA00023002"/>
    </source>
</evidence>
<dbReference type="Proteomes" id="UP000199651">
    <property type="component" value="Unassembled WGS sequence"/>
</dbReference>
<dbReference type="InterPro" id="IPR036396">
    <property type="entry name" value="Cyt_P450_sf"/>
</dbReference>
<dbReference type="PRINTS" id="PR00359">
    <property type="entry name" value="BP450"/>
</dbReference>
<dbReference type="Gene3D" id="1.10.630.10">
    <property type="entry name" value="Cytochrome P450"/>
    <property type="match status" value="1"/>
</dbReference>
<evidence type="ECO:0000313" key="9">
    <source>
        <dbReference type="Proteomes" id="UP000199651"/>
    </source>
</evidence>
<dbReference type="RefSeq" id="WP_091375760.1">
    <property type="nucleotide sequence ID" value="NZ_FNDV01000006.1"/>
</dbReference>
<evidence type="ECO:0008006" key="10">
    <source>
        <dbReference type="Google" id="ProtNLM"/>
    </source>
</evidence>
<dbReference type="SUPFAM" id="SSF48264">
    <property type="entry name" value="Cytochrome P450"/>
    <property type="match status" value="1"/>
</dbReference>
<dbReference type="PANTHER" id="PTHR46696:SF4">
    <property type="entry name" value="BIOTIN BIOSYNTHESIS CYTOCHROME P450"/>
    <property type="match status" value="1"/>
</dbReference>
<dbReference type="Pfam" id="PF00067">
    <property type="entry name" value="p450"/>
    <property type="match status" value="1"/>
</dbReference>
<dbReference type="InterPro" id="IPR002397">
    <property type="entry name" value="Cyt_P450_B"/>
</dbReference>
<evidence type="ECO:0000256" key="6">
    <source>
        <dbReference type="ARBA" id="ARBA00023033"/>
    </source>
</evidence>
<accession>A0A1H0P9C4</accession>
<dbReference type="EMBL" id="FNJB01000006">
    <property type="protein sequence ID" value="SDP01571.1"/>
    <property type="molecule type" value="Genomic_DNA"/>
</dbReference>
<evidence type="ECO:0000256" key="1">
    <source>
        <dbReference type="ARBA" id="ARBA00010617"/>
    </source>
</evidence>
<dbReference type="GO" id="GO:0036199">
    <property type="term" value="F:cholest-4-en-3-one 26-monooxygenase activity"/>
    <property type="evidence" value="ECO:0007669"/>
    <property type="project" value="TreeGrafter"/>
</dbReference>
<dbReference type="GO" id="GO:0008395">
    <property type="term" value="F:steroid hydroxylase activity"/>
    <property type="evidence" value="ECO:0007669"/>
    <property type="project" value="TreeGrafter"/>
</dbReference>
<dbReference type="PANTHER" id="PTHR46696">
    <property type="entry name" value="P450, PUTATIVE (EUROFUNG)-RELATED"/>
    <property type="match status" value="1"/>
</dbReference>